<organism evidence="1 2">
    <name type="scientific">Labrys monachus</name>
    <dbReference type="NCBI Taxonomy" id="217067"/>
    <lineage>
        <taxon>Bacteria</taxon>
        <taxon>Pseudomonadati</taxon>
        <taxon>Pseudomonadota</taxon>
        <taxon>Alphaproteobacteria</taxon>
        <taxon>Hyphomicrobiales</taxon>
        <taxon>Xanthobacteraceae</taxon>
        <taxon>Labrys</taxon>
    </lineage>
</organism>
<evidence type="ECO:0000313" key="2">
    <source>
        <dbReference type="Proteomes" id="UP001237448"/>
    </source>
</evidence>
<accession>A0ABU0FBZ4</accession>
<sequence>MLGNLIASLDDPKIAMTLVAAFDDPSLLARLASAADASGRPPGAYIASIVRNFIETASDDHWTQLIGIMNRADDPGLAAMRAILEKALPQTRES</sequence>
<name>A0ABU0FBZ4_9HYPH</name>
<dbReference type="Proteomes" id="UP001237448">
    <property type="component" value="Unassembled WGS sequence"/>
</dbReference>
<comment type="caution">
    <text evidence="1">The sequence shown here is derived from an EMBL/GenBank/DDBJ whole genome shotgun (WGS) entry which is preliminary data.</text>
</comment>
<gene>
    <name evidence="1" type="ORF">J3R73_001926</name>
</gene>
<evidence type="ECO:0000313" key="1">
    <source>
        <dbReference type="EMBL" id="MDQ0392134.1"/>
    </source>
</evidence>
<protein>
    <submittedName>
        <fullName evidence="1">Uncharacterized protein</fullName>
    </submittedName>
</protein>
<dbReference type="RefSeq" id="WP_307425547.1">
    <property type="nucleotide sequence ID" value="NZ_JAUSVK010000001.1"/>
</dbReference>
<dbReference type="EMBL" id="JAUSVK010000001">
    <property type="protein sequence ID" value="MDQ0392134.1"/>
    <property type="molecule type" value="Genomic_DNA"/>
</dbReference>
<keyword evidence="2" id="KW-1185">Reference proteome</keyword>
<proteinExistence type="predicted"/>
<reference evidence="1 2" key="1">
    <citation type="submission" date="2023-07" db="EMBL/GenBank/DDBJ databases">
        <title>Genomic Encyclopedia of Type Strains, Phase IV (KMG-IV): sequencing the most valuable type-strain genomes for metagenomic binning, comparative biology and taxonomic classification.</title>
        <authorList>
            <person name="Goeker M."/>
        </authorList>
    </citation>
    <scope>NUCLEOTIDE SEQUENCE [LARGE SCALE GENOMIC DNA]</scope>
    <source>
        <strain evidence="1 2">DSM 5896</strain>
    </source>
</reference>